<dbReference type="OrthoDB" id="2442761at2759"/>
<gene>
    <name evidence="1" type="ORF">AMORRO_LOCUS9994</name>
</gene>
<dbReference type="EMBL" id="CAJVPV010010484">
    <property type="protein sequence ID" value="CAG8651690.1"/>
    <property type="molecule type" value="Genomic_DNA"/>
</dbReference>
<dbReference type="SUPFAM" id="SSF50630">
    <property type="entry name" value="Acid proteases"/>
    <property type="match status" value="1"/>
</dbReference>
<evidence type="ECO:0000313" key="1">
    <source>
        <dbReference type="EMBL" id="CAG8651690.1"/>
    </source>
</evidence>
<dbReference type="InterPro" id="IPR021109">
    <property type="entry name" value="Peptidase_aspartic_dom_sf"/>
</dbReference>
<keyword evidence="2" id="KW-1185">Reference proteome</keyword>
<reference evidence="1" key="1">
    <citation type="submission" date="2021-06" db="EMBL/GenBank/DDBJ databases">
        <authorList>
            <person name="Kallberg Y."/>
            <person name="Tangrot J."/>
            <person name="Rosling A."/>
        </authorList>
    </citation>
    <scope>NUCLEOTIDE SEQUENCE</scope>
    <source>
        <strain evidence="1">CL551</strain>
    </source>
</reference>
<feature type="non-terminal residue" evidence="1">
    <location>
        <position position="1"/>
    </location>
</feature>
<comment type="caution">
    <text evidence="1">The sequence shown here is derived from an EMBL/GenBank/DDBJ whole genome shotgun (WGS) entry which is preliminary data.</text>
</comment>
<protein>
    <submittedName>
        <fullName evidence="1">12600_t:CDS:1</fullName>
    </submittedName>
</protein>
<proteinExistence type="predicted"/>
<organism evidence="1 2">
    <name type="scientific">Acaulospora morrowiae</name>
    <dbReference type="NCBI Taxonomy" id="94023"/>
    <lineage>
        <taxon>Eukaryota</taxon>
        <taxon>Fungi</taxon>
        <taxon>Fungi incertae sedis</taxon>
        <taxon>Mucoromycota</taxon>
        <taxon>Glomeromycotina</taxon>
        <taxon>Glomeromycetes</taxon>
        <taxon>Diversisporales</taxon>
        <taxon>Acaulosporaceae</taxon>
        <taxon>Acaulospora</taxon>
    </lineage>
</organism>
<evidence type="ECO:0000313" key="2">
    <source>
        <dbReference type="Proteomes" id="UP000789342"/>
    </source>
</evidence>
<accession>A0A9N9DY92</accession>
<sequence>NQTSNSSSHKETSQSEKLDHSITLNHVIKVYQEAQIRQNWPNPFEIDFLNIKEPNNVATISYRIGDLIISYAILDTGANDSLYTGNIPEYLGIKIDKKNVHKLTGAVGDSQYIGISYNVPITIDTKENSITVLENEISVIPTKKD</sequence>
<dbReference type="Gene3D" id="2.40.70.10">
    <property type="entry name" value="Acid Proteases"/>
    <property type="match status" value="1"/>
</dbReference>
<dbReference type="Proteomes" id="UP000789342">
    <property type="component" value="Unassembled WGS sequence"/>
</dbReference>
<dbReference type="AlphaFoldDB" id="A0A9N9DY92"/>
<name>A0A9N9DY92_9GLOM</name>